<evidence type="ECO:0000313" key="14">
    <source>
        <dbReference type="WBParaSite" id="ALUE_0000329301-mRNA-1"/>
    </source>
</evidence>
<dbReference type="PANTHER" id="PTHR21532:SF0">
    <property type="entry name" value="CILIA- AND FLAGELLA-ASSOCIATED PROTEIN 36"/>
    <property type="match status" value="1"/>
</dbReference>
<sequence length="462" mass="52253">MLRRRSSQPKEISPKAIFKKFLDFLSSSIWNLPVATFIEQRSIGHLFEREQGDTSLFKEIHEEFASMVDTLIECFCDDLHIKAEQLVAALKHQDNNTRLSLKERMLLEPVVAAQDFNVFVPMMMRKNVELQLQALQMIEFMCGLVPAVLRIEGEDVDDEELTQAAVRSLSLDPAESDRYILVQVLRQSREDFEKDEANKKEAQMQLEAAMRESLLEKERLEEAHVTPLSCIVKAMRRNLEESAELALPTPLSTASPQVVPDAPSGVITTQNLNPLPEMASSQSPKEKKNVAEAKEVKKRPLTSKTRPPTAKERPKSSKGEISSQTTTKRKTGKTAADIRALLKEPARIPSPEIRARTEYLRMQRDKLLALKKAEREKVFQAKFFFASSHTLLYCNLPVPLTLKIQETAERSALERPRTAKAARGVMSGNVSRAGPVNEDVLAARRALAFKLKNEVFEQQDHK</sequence>
<keyword evidence="13" id="KW-1185">Reference proteome</keyword>
<evidence type="ECO:0000256" key="4">
    <source>
        <dbReference type="ARBA" id="ARBA00021815"/>
    </source>
</evidence>
<organism evidence="13 14">
    <name type="scientific">Ascaris lumbricoides</name>
    <name type="common">Giant roundworm</name>
    <dbReference type="NCBI Taxonomy" id="6252"/>
    <lineage>
        <taxon>Eukaryota</taxon>
        <taxon>Metazoa</taxon>
        <taxon>Ecdysozoa</taxon>
        <taxon>Nematoda</taxon>
        <taxon>Chromadorea</taxon>
        <taxon>Rhabditida</taxon>
        <taxon>Spirurina</taxon>
        <taxon>Ascaridomorpha</taxon>
        <taxon>Ascaridoidea</taxon>
        <taxon>Ascarididae</taxon>
        <taxon>Ascaris</taxon>
    </lineage>
</organism>
<comment type="similarity">
    <text evidence="3">Belongs to the CFAP36 family.</text>
</comment>
<dbReference type="GO" id="GO:0097546">
    <property type="term" value="C:ciliary base"/>
    <property type="evidence" value="ECO:0007669"/>
    <property type="project" value="TreeGrafter"/>
</dbReference>
<evidence type="ECO:0000256" key="7">
    <source>
        <dbReference type="ARBA" id="ARBA00023069"/>
    </source>
</evidence>
<feature type="compositionally biased region" description="Basic and acidic residues" evidence="11">
    <location>
        <begin position="284"/>
        <end position="295"/>
    </location>
</feature>
<dbReference type="Pfam" id="PF11527">
    <property type="entry name" value="ARL2_Bind_BART"/>
    <property type="match status" value="1"/>
</dbReference>
<proteinExistence type="inferred from homology"/>
<dbReference type="InterPro" id="IPR042541">
    <property type="entry name" value="BART_sf"/>
</dbReference>
<dbReference type="InterPro" id="IPR038888">
    <property type="entry name" value="CFAP36"/>
</dbReference>
<dbReference type="Gene3D" id="1.20.1520.10">
    <property type="entry name" value="ADP-ribosylation factor-like 2-binding protein, domain"/>
    <property type="match status" value="1"/>
</dbReference>
<evidence type="ECO:0000256" key="8">
    <source>
        <dbReference type="ARBA" id="ARBA00023273"/>
    </source>
</evidence>
<evidence type="ECO:0000256" key="3">
    <source>
        <dbReference type="ARBA" id="ARBA00007460"/>
    </source>
</evidence>
<dbReference type="InterPro" id="IPR023379">
    <property type="entry name" value="BART_dom"/>
</dbReference>
<dbReference type="AlphaFoldDB" id="A0A9J2P1M2"/>
<comment type="subcellular location">
    <subcellularLocation>
        <location evidence="1">Cell projection</location>
        <location evidence="1">Cilium</location>
    </subcellularLocation>
    <subcellularLocation>
        <location evidence="2">Cytoplasm</location>
    </subcellularLocation>
</comment>
<feature type="compositionally biased region" description="Basic and acidic residues" evidence="11">
    <location>
        <begin position="309"/>
        <end position="318"/>
    </location>
</feature>
<dbReference type="GO" id="GO:0005930">
    <property type="term" value="C:axoneme"/>
    <property type="evidence" value="ECO:0007669"/>
    <property type="project" value="TreeGrafter"/>
</dbReference>
<feature type="domain" description="BART" evidence="12">
    <location>
        <begin position="16"/>
        <end position="131"/>
    </location>
</feature>
<evidence type="ECO:0000256" key="5">
    <source>
        <dbReference type="ARBA" id="ARBA00022490"/>
    </source>
</evidence>
<evidence type="ECO:0000256" key="9">
    <source>
        <dbReference type="ARBA" id="ARBA00031593"/>
    </source>
</evidence>
<dbReference type="WBParaSite" id="ALUE_0000329301-mRNA-1">
    <property type="protein sequence ID" value="ALUE_0000329301-mRNA-1"/>
    <property type="gene ID" value="ALUE_0000329301"/>
</dbReference>
<feature type="region of interest" description="Disordered" evidence="11">
    <location>
        <begin position="248"/>
        <end position="335"/>
    </location>
</feature>
<evidence type="ECO:0000256" key="2">
    <source>
        <dbReference type="ARBA" id="ARBA00004496"/>
    </source>
</evidence>
<reference evidence="14" key="1">
    <citation type="submission" date="2023-03" db="UniProtKB">
        <authorList>
            <consortium name="WormBaseParasite"/>
        </authorList>
    </citation>
    <scope>IDENTIFICATION</scope>
</reference>
<keyword evidence="8" id="KW-0966">Cell projection</keyword>
<evidence type="ECO:0000256" key="6">
    <source>
        <dbReference type="ARBA" id="ARBA00023054"/>
    </source>
</evidence>
<keyword evidence="6 10" id="KW-0175">Coiled coil</keyword>
<dbReference type="PANTHER" id="PTHR21532">
    <property type="entry name" value="PHOSPHODIESTERASE HL"/>
    <property type="match status" value="1"/>
</dbReference>
<name>A0A9J2P1M2_ASCLU</name>
<feature type="compositionally biased region" description="Polar residues" evidence="11">
    <location>
        <begin position="266"/>
        <end position="283"/>
    </location>
</feature>
<dbReference type="Proteomes" id="UP000036681">
    <property type="component" value="Unplaced"/>
</dbReference>
<evidence type="ECO:0000256" key="11">
    <source>
        <dbReference type="SAM" id="MobiDB-lite"/>
    </source>
</evidence>
<evidence type="ECO:0000256" key="10">
    <source>
        <dbReference type="SAM" id="Coils"/>
    </source>
</evidence>
<evidence type="ECO:0000256" key="1">
    <source>
        <dbReference type="ARBA" id="ARBA00004138"/>
    </source>
</evidence>
<accession>A0A9J2P1M2</accession>
<evidence type="ECO:0000259" key="12">
    <source>
        <dbReference type="Pfam" id="PF11527"/>
    </source>
</evidence>
<keyword evidence="5" id="KW-0963">Cytoplasm</keyword>
<evidence type="ECO:0000313" key="13">
    <source>
        <dbReference type="Proteomes" id="UP000036681"/>
    </source>
</evidence>
<keyword evidence="7" id="KW-0969">Cilium</keyword>
<feature type="coiled-coil region" evidence="10">
    <location>
        <begin position="185"/>
        <end position="223"/>
    </location>
</feature>
<protein>
    <recommendedName>
        <fullName evidence="4">Cilia- and flagella-associated protein 36</fullName>
    </recommendedName>
    <alternativeName>
        <fullName evidence="9">Coiled-coil domain-containing protein 104</fullName>
    </alternativeName>
</protein>